<evidence type="ECO:0000313" key="2">
    <source>
        <dbReference type="Proteomes" id="UP000199063"/>
    </source>
</evidence>
<dbReference type="Proteomes" id="UP000199063">
    <property type="component" value="Unassembled WGS sequence"/>
</dbReference>
<organism evidence="1 2">
    <name type="scientific">Streptomyces wuyuanensis</name>
    <dbReference type="NCBI Taxonomy" id="1196353"/>
    <lineage>
        <taxon>Bacteria</taxon>
        <taxon>Bacillati</taxon>
        <taxon>Actinomycetota</taxon>
        <taxon>Actinomycetes</taxon>
        <taxon>Kitasatosporales</taxon>
        <taxon>Streptomycetaceae</taxon>
        <taxon>Streptomyces</taxon>
    </lineage>
</organism>
<evidence type="ECO:0000313" key="1">
    <source>
        <dbReference type="EMBL" id="SDN17971.1"/>
    </source>
</evidence>
<dbReference type="GeneID" id="40832615"/>
<gene>
    <name evidence="1" type="ORF">SAMN05444921_12132</name>
</gene>
<proteinExistence type="predicted"/>
<keyword evidence="2" id="KW-1185">Reference proteome</keyword>
<name>A0A1G9ZAW2_9ACTN</name>
<accession>A0A1G9ZAW2</accession>
<dbReference type="STRING" id="1196353.SAMN05444921_12132"/>
<dbReference type="EMBL" id="FNHI01000021">
    <property type="protein sequence ID" value="SDN17971.1"/>
    <property type="molecule type" value="Genomic_DNA"/>
</dbReference>
<sequence>MGRLRMSRVALSRLGVLVGGWTAAAGAGMALGLAAGLVAGGLGFAAWCLFLTDVDPAEGGKEGRP</sequence>
<dbReference type="RefSeq" id="WP_143041541.1">
    <property type="nucleotide sequence ID" value="NZ_FNHI01000021.1"/>
</dbReference>
<dbReference type="AlphaFoldDB" id="A0A1G9ZAW2"/>
<protein>
    <submittedName>
        <fullName evidence="1">Uncharacterized protein</fullName>
    </submittedName>
</protein>
<reference evidence="2" key="1">
    <citation type="submission" date="2016-10" db="EMBL/GenBank/DDBJ databases">
        <authorList>
            <person name="Varghese N."/>
            <person name="Submissions S."/>
        </authorList>
    </citation>
    <scope>NUCLEOTIDE SEQUENCE [LARGE SCALE GENOMIC DNA]</scope>
    <source>
        <strain evidence="2">CGMCC 4.7042</strain>
    </source>
</reference>